<dbReference type="InterPro" id="IPR007435">
    <property type="entry name" value="DUF484"/>
</dbReference>
<reference evidence="1" key="1">
    <citation type="submission" date="2020-03" db="EMBL/GenBank/DDBJ databases">
        <title>Genome of Pelagibius litoralis DSM 21314T.</title>
        <authorList>
            <person name="Wang G."/>
        </authorList>
    </citation>
    <scope>NUCLEOTIDE SEQUENCE</scope>
    <source>
        <strain evidence="1">DSM 21314</strain>
    </source>
</reference>
<keyword evidence="2" id="KW-1185">Reference proteome</keyword>
<comment type="caution">
    <text evidence="1">The sequence shown here is derived from an EMBL/GenBank/DDBJ whole genome shotgun (WGS) entry which is preliminary data.</text>
</comment>
<dbReference type="EMBL" id="JAAQPH010000004">
    <property type="protein sequence ID" value="NIA68277.1"/>
    <property type="molecule type" value="Genomic_DNA"/>
</dbReference>
<accession>A0A967C7Z2</accession>
<dbReference type="Gene3D" id="3.30.450.40">
    <property type="match status" value="1"/>
</dbReference>
<evidence type="ECO:0000313" key="1">
    <source>
        <dbReference type="EMBL" id="NIA68277.1"/>
    </source>
</evidence>
<dbReference type="PANTHER" id="PTHR38765:SF1">
    <property type="entry name" value="DUF484 DOMAIN-CONTAINING PROTEIN"/>
    <property type="match status" value="1"/>
</dbReference>
<dbReference type="Proteomes" id="UP000761264">
    <property type="component" value="Unassembled WGS sequence"/>
</dbReference>
<protein>
    <submittedName>
        <fullName evidence="1">DUF484 family protein</fullName>
    </submittedName>
</protein>
<sequence>MALPVSNDQVAAYLRRHPDFLADNPELLDLQHPPARAQGKGIVDLQQFQVQRLRDEVGSLTSLRDELIAAGRSNLSTQSRVHQAILAILNARSFEQFVETITTDMSAILDLDVVTIGVEKAEPGGTWQPTAGVYCLEAGSIDKLLGPNGSILLRETVTGDPAIFDGAAGLVRSDALIRLKISDTTPPALLALGSRQSDAFHDGQGTELLTFLSQVLEVTFRAWLHLPPKN</sequence>
<dbReference type="AlphaFoldDB" id="A0A967C7Z2"/>
<dbReference type="PANTHER" id="PTHR38765">
    <property type="entry name" value="DUF484 DOMAIN-CONTAINING PROTEIN"/>
    <property type="match status" value="1"/>
</dbReference>
<organism evidence="1 2">
    <name type="scientific">Pelagibius litoralis</name>
    <dbReference type="NCBI Taxonomy" id="374515"/>
    <lineage>
        <taxon>Bacteria</taxon>
        <taxon>Pseudomonadati</taxon>
        <taxon>Pseudomonadota</taxon>
        <taxon>Alphaproteobacteria</taxon>
        <taxon>Rhodospirillales</taxon>
        <taxon>Rhodovibrionaceae</taxon>
        <taxon>Pelagibius</taxon>
    </lineage>
</organism>
<name>A0A967C7Z2_9PROT</name>
<dbReference type="Pfam" id="PF04340">
    <property type="entry name" value="DUF484"/>
    <property type="match status" value="1"/>
</dbReference>
<proteinExistence type="predicted"/>
<dbReference type="InterPro" id="IPR029016">
    <property type="entry name" value="GAF-like_dom_sf"/>
</dbReference>
<evidence type="ECO:0000313" key="2">
    <source>
        <dbReference type="Proteomes" id="UP000761264"/>
    </source>
</evidence>
<gene>
    <name evidence="1" type="ORF">HBA54_06705</name>
</gene>